<dbReference type="Gene3D" id="3.10.580.10">
    <property type="entry name" value="CBS-domain"/>
    <property type="match status" value="1"/>
</dbReference>
<evidence type="ECO:0000256" key="8">
    <source>
        <dbReference type="SAM" id="Phobius"/>
    </source>
</evidence>
<dbReference type="InterPro" id="IPR046342">
    <property type="entry name" value="CBS_dom_sf"/>
</dbReference>
<dbReference type="PANTHER" id="PTHR43080">
    <property type="entry name" value="CBS DOMAIN-CONTAINING PROTEIN CBSX3, MITOCHONDRIAL"/>
    <property type="match status" value="1"/>
</dbReference>
<feature type="domain" description="CBS" evidence="9">
    <location>
        <begin position="437"/>
        <end position="494"/>
    </location>
</feature>
<dbReference type="SMART" id="SM01049">
    <property type="entry name" value="Cache_2"/>
    <property type="match status" value="1"/>
</dbReference>
<dbReference type="InterPro" id="IPR051257">
    <property type="entry name" value="Diverse_CBS-Domain"/>
</dbReference>
<evidence type="ECO:0000256" key="2">
    <source>
        <dbReference type="ARBA" id="ARBA00022475"/>
    </source>
</evidence>
<protein>
    <submittedName>
        <fullName evidence="10">CBS domain-containing protein</fullName>
    </submittedName>
</protein>
<dbReference type="EMBL" id="QQWG01000006">
    <property type="protein sequence ID" value="RRG22194.1"/>
    <property type="molecule type" value="Genomic_DNA"/>
</dbReference>
<dbReference type="PANTHER" id="PTHR43080:SF2">
    <property type="entry name" value="CBS DOMAIN-CONTAINING PROTEIN"/>
    <property type="match status" value="1"/>
</dbReference>
<dbReference type="InterPro" id="IPR000644">
    <property type="entry name" value="CBS_dom"/>
</dbReference>
<evidence type="ECO:0000256" key="7">
    <source>
        <dbReference type="PROSITE-ProRule" id="PRU00703"/>
    </source>
</evidence>
<sequence>MNDLKGNRFIYSIVAPTLLAISMFIVSFYVIIIPLFEDSMMDRKKEMIQELTNTAWSVLSENNEAYKKGRLSKEEAQQRAAEQIGTMRYGNEQKDYFWIITSSPKMIMHPYRPDLNGSDLSNYADNHENKLFVDAAQLVNEKGEGIIQYYWQWKDDASKVVPKLSYVKGFNDWNWVIGTGIYLEDVKLEIQELKKFLLKVSFVIILLIVLILIYVLRQTKIIEEKRVQAEKKLRSSIQKYKSLVDASTEGTLMLVNKKVTFANEKFINLLNNEGAEIIGSDFSSLFKMTWEALVATIENPNKSYILETELIDARAGMHNVIISLTQITHSGQIGYILVVRNVTENKRLRLDAQKLSDDIQLSLQLMNQPVLNLINKNVTCSLSNTINEVARIMTDNRSKLICVKEKEDIIGVVTDTDLRSRILAKEEAADKPIYAVMTSPVKTIKQDALLYEAVLLFEQEDITHLLVENNYGSIIGNISNQQCLEMQRNSLSYLIREIDACFVISDLKRIYNKVPLLIQAIFTSTDNINSVSRIITSIADAINTRIIEMALKEVGEPPCEFAFVAMGSEGRGEQTLKADQDNAIIFEVHTEENKSYFLRLSEIINENLHAIGYSRCKGDLMAGNPEWCNALDVWKDYFSNWIDNPDMSNVLDSSIFFDLRLIYGNDRLVNQLFDHVYATLDGNMTFFNQLAKTVIRKKPVIENKKVNLKQFLQPIIGYLRIHALYHAIPETNSLLRLNQLMAHSVIPEKTGEEIEKIYNFLMHLRIKCQVDLLLDNDWPDNTVLLKNLTDIDQQTLKTILSEISKLQDDLQKSFKISEYQQ</sequence>
<evidence type="ECO:0000256" key="4">
    <source>
        <dbReference type="ARBA" id="ARBA00022989"/>
    </source>
</evidence>
<dbReference type="GO" id="GO:0005886">
    <property type="term" value="C:plasma membrane"/>
    <property type="evidence" value="ECO:0007669"/>
    <property type="project" value="UniProtKB-SubCell"/>
</dbReference>
<organism evidence="10 11">
    <name type="scientific">Ancylomarina euxinus</name>
    <dbReference type="NCBI Taxonomy" id="2283627"/>
    <lineage>
        <taxon>Bacteria</taxon>
        <taxon>Pseudomonadati</taxon>
        <taxon>Bacteroidota</taxon>
        <taxon>Bacteroidia</taxon>
        <taxon>Marinilabiliales</taxon>
        <taxon>Marinifilaceae</taxon>
        <taxon>Ancylomarina</taxon>
    </lineage>
</organism>
<dbReference type="InterPro" id="IPR033480">
    <property type="entry name" value="sCache_2"/>
</dbReference>
<evidence type="ECO:0000313" key="10">
    <source>
        <dbReference type="EMBL" id="RRG22194.1"/>
    </source>
</evidence>
<feature type="domain" description="CBS" evidence="9">
    <location>
        <begin position="373"/>
        <end position="431"/>
    </location>
</feature>
<keyword evidence="6 8" id="KW-0472">Membrane</keyword>
<proteinExistence type="predicted"/>
<dbReference type="GO" id="GO:0008773">
    <property type="term" value="F:[protein-PII] uridylyltransferase activity"/>
    <property type="evidence" value="ECO:0007669"/>
    <property type="project" value="InterPro"/>
</dbReference>
<evidence type="ECO:0000256" key="5">
    <source>
        <dbReference type="ARBA" id="ARBA00023122"/>
    </source>
</evidence>
<gene>
    <name evidence="10" type="ORF">DWB61_08285</name>
</gene>
<comment type="caution">
    <text evidence="10">The sequence shown here is derived from an EMBL/GenBank/DDBJ whole genome shotgun (WGS) entry which is preliminary data.</text>
</comment>
<dbReference type="Proteomes" id="UP000285794">
    <property type="component" value="Unassembled WGS sequence"/>
</dbReference>
<dbReference type="RefSeq" id="WP_125030424.1">
    <property type="nucleotide sequence ID" value="NZ_JAPXVP010000006.1"/>
</dbReference>
<dbReference type="Pfam" id="PF10335">
    <property type="entry name" value="DUF294_C"/>
    <property type="match status" value="1"/>
</dbReference>
<reference evidence="10 11" key="1">
    <citation type="submission" date="2018-07" db="EMBL/GenBank/DDBJ databases">
        <title>Draft genome sequence of Ancylomarina sp. M1P.</title>
        <authorList>
            <person name="Yadav S."/>
            <person name="Villanueva L."/>
            <person name="Damste J.S.S."/>
        </authorList>
    </citation>
    <scope>NUCLEOTIDE SEQUENCE [LARGE SCALE GENOMIC DNA]</scope>
    <source>
        <strain evidence="10 11">M1P</strain>
    </source>
</reference>
<keyword evidence="11" id="KW-1185">Reference proteome</keyword>
<accession>A0A425Y2H6</accession>
<name>A0A425Y2H6_9BACT</name>
<dbReference type="Pfam" id="PF00571">
    <property type="entry name" value="CBS"/>
    <property type="match status" value="2"/>
</dbReference>
<comment type="subcellular location">
    <subcellularLocation>
        <location evidence="1">Cell membrane</location>
        <topology evidence="1">Multi-pass membrane protein</topology>
    </subcellularLocation>
</comment>
<feature type="transmembrane region" description="Helical" evidence="8">
    <location>
        <begin position="196"/>
        <end position="216"/>
    </location>
</feature>
<keyword evidence="3 8" id="KW-0812">Transmembrane</keyword>
<dbReference type="Gene3D" id="3.30.450.20">
    <property type="entry name" value="PAS domain"/>
    <property type="match status" value="2"/>
</dbReference>
<keyword evidence="2" id="KW-1003">Cell membrane</keyword>
<dbReference type="InterPro" id="IPR018821">
    <property type="entry name" value="DUF294_put_nucleoTrafse_sb-bd"/>
</dbReference>
<dbReference type="Pfam" id="PF03445">
    <property type="entry name" value="DUF294"/>
    <property type="match status" value="1"/>
</dbReference>
<keyword evidence="4 8" id="KW-1133">Transmembrane helix</keyword>
<feature type="transmembrane region" description="Helical" evidence="8">
    <location>
        <begin position="12"/>
        <end position="36"/>
    </location>
</feature>
<evidence type="ECO:0000313" key="11">
    <source>
        <dbReference type="Proteomes" id="UP000285794"/>
    </source>
</evidence>
<keyword evidence="5 7" id="KW-0129">CBS domain</keyword>
<dbReference type="SUPFAM" id="SSF81301">
    <property type="entry name" value="Nucleotidyltransferase"/>
    <property type="match status" value="1"/>
</dbReference>
<dbReference type="InterPro" id="IPR005105">
    <property type="entry name" value="GlnD_Uridyltrans_N"/>
</dbReference>
<dbReference type="InterPro" id="IPR035965">
    <property type="entry name" value="PAS-like_dom_sf"/>
</dbReference>
<dbReference type="AlphaFoldDB" id="A0A425Y2H6"/>
<dbReference type="OrthoDB" id="9810264at2"/>
<dbReference type="SUPFAM" id="SSF55785">
    <property type="entry name" value="PYP-like sensor domain (PAS domain)"/>
    <property type="match status" value="1"/>
</dbReference>
<dbReference type="InterPro" id="IPR043519">
    <property type="entry name" value="NT_sf"/>
</dbReference>
<dbReference type="Pfam" id="PF17200">
    <property type="entry name" value="sCache_2"/>
    <property type="match status" value="1"/>
</dbReference>
<evidence type="ECO:0000256" key="3">
    <source>
        <dbReference type="ARBA" id="ARBA00022692"/>
    </source>
</evidence>
<dbReference type="CDD" id="cd05401">
    <property type="entry name" value="NT_GlnE_GlnD_like"/>
    <property type="match status" value="1"/>
</dbReference>
<dbReference type="SUPFAM" id="SSF54631">
    <property type="entry name" value="CBS-domain pair"/>
    <property type="match status" value="1"/>
</dbReference>
<evidence type="ECO:0000259" key="9">
    <source>
        <dbReference type="PROSITE" id="PS51371"/>
    </source>
</evidence>
<dbReference type="PROSITE" id="PS51371">
    <property type="entry name" value="CBS"/>
    <property type="match status" value="2"/>
</dbReference>
<evidence type="ECO:0000256" key="6">
    <source>
        <dbReference type="ARBA" id="ARBA00023136"/>
    </source>
</evidence>
<evidence type="ECO:0000256" key="1">
    <source>
        <dbReference type="ARBA" id="ARBA00004651"/>
    </source>
</evidence>